<evidence type="ECO:0000256" key="1">
    <source>
        <dbReference type="SAM" id="MobiDB-lite"/>
    </source>
</evidence>
<protein>
    <submittedName>
        <fullName evidence="2">Uncharacterized protein</fullName>
    </submittedName>
</protein>
<dbReference type="AlphaFoldDB" id="A0A7Y7U861"/>
<name>A0A7Y7U861_9BACT</name>
<gene>
    <name evidence="2" type="ORF">HW554_18620</name>
</gene>
<sequence length="137" mass="14468">MKRPPHGFTGSPGIGPPAHPMPQPARVVLVPAVVAVGLPRSVPTLTVYEDGQVLPNAEAGNLLSARGESVCFHAPDPVRPGRRARLWEVAAGDCHRLSARADKPGQVRLRAAGECPPPGRYLFTPTAHPGRFALVPV</sequence>
<evidence type="ECO:0000313" key="2">
    <source>
        <dbReference type="EMBL" id="NVO33225.1"/>
    </source>
</evidence>
<dbReference type="Proteomes" id="UP000565521">
    <property type="component" value="Unassembled WGS sequence"/>
</dbReference>
<feature type="region of interest" description="Disordered" evidence="1">
    <location>
        <begin position="1"/>
        <end position="20"/>
    </location>
</feature>
<dbReference type="EMBL" id="JABKAU010000054">
    <property type="protein sequence ID" value="NVO33225.1"/>
    <property type="molecule type" value="Genomic_DNA"/>
</dbReference>
<comment type="caution">
    <text evidence="2">The sequence shown here is derived from an EMBL/GenBank/DDBJ whole genome shotgun (WGS) entry which is preliminary data.</text>
</comment>
<dbReference type="RefSeq" id="WP_176910059.1">
    <property type="nucleotide sequence ID" value="NZ_JABKAU010000054.1"/>
</dbReference>
<organism evidence="2 3">
    <name type="scientific">Hymenobacter lapidiphilus</name>
    <dbReference type="NCBI Taxonomy" id="2608003"/>
    <lineage>
        <taxon>Bacteria</taxon>
        <taxon>Pseudomonadati</taxon>
        <taxon>Bacteroidota</taxon>
        <taxon>Cytophagia</taxon>
        <taxon>Cytophagales</taxon>
        <taxon>Hymenobacteraceae</taxon>
        <taxon>Hymenobacter</taxon>
    </lineage>
</organism>
<reference evidence="2 3" key="1">
    <citation type="submission" date="2020-05" db="EMBL/GenBank/DDBJ databases">
        <title>Hymenobacter terrestris sp. nov. and Hymenobacter lapidiphilus sp. nov., isolated from regoliths in Antarctica.</title>
        <authorList>
            <person name="Sedlacek I."/>
            <person name="Pantucek R."/>
            <person name="Zeman M."/>
            <person name="Holochova P."/>
            <person name="Kralova S."/>
            <person name="Stankova E."/>
            <person name="Sedo O."/>
            <person name="Micenkova L."/>
            <person name="Svec P."/>
            <person name="Gupta V."/>
            <person name="Sood U."/>
            <person name="Korpole U.S."/>
            <person name="Lal R."/>
        </authorList>
    </citation>
    <scope>NUCLEOTIDE SEQUENCE [LARGE SCALE GENOMIC DNA]</scope>
    <source>
        <strain evidence="2 3">P5342</strain>
    </source>
</reference>
<accession>A0A7Y7U861</accession>
<evidence type="ECO:0000313" key="3">
    <source>
        <dbReference type="Proteomes" id="UP000565521"/>
    </source>
</evidence>
<proteinExistence type="predicted"/>
<keyword evidence="3" id="KW-1185">Reference proteome</keyword>